<dbReference type="RefSeq" id="WP_330105952.1">
    <property type="nucleotide sequence ID" value="NZ_JAZDQT010000001.1"/>
</dbReference>
<gene>
    <name evidence="1" type="ORF">VRU48_00380</name>
</gene>
<sequence length="165" mass="18781">MPHEIINQKYLLNKMPGKGGWTFIVISEIPKEKRGYFGMVKISGWIDSYQLDNVNLMPMKNGSLFLPVKAEIRKRIGKEAGAWVDLVLYSDTVALAESALSTEEEFLLCLEDEPLALKTYQKCNKEEQQAFISWIDGAKNEEAKVERMVQAIDRLAKNLKIDKKG</sequence>
<dbReference type="InterPro" id="IPR015018">
    <property type="entry name" value="DUF1905"/>
</dbReference>
<reference evidence="1 2" key="1">
    <citation type="submission" date="2024-01" db="EMBL/GenBank/DDBJ databases">
        <title>Pedobacter sp. nov., isolated from fresh soil.</title>
        <authorList>
            <person name="Le N.T.T."/>
        </authorList>
    </citation>
    <scope>NUCLEOTIDE SEQUENCE [LARGE SCALE GENOMIC DNA]</scope>
    <source>
        <strain evidence="1 2">KR3-3</strain>
    </source>
</reference>
<dbReference type="EMBL" id="JAZDQT010000001">
    <property type="protein sequence ID" value="MEE1943541.1"/>
    <property type="molecule type" value="Genomic_DNA"/>
</dbReference>
<accession>A0ABU7I2K7</accession>
<dbReference type="Gene3D" id="2.40.30.100">
    <property type="entry name" value="AF2212/PG0164-like"/>
    <property type="match status" value="1"/>
</dbReference>
<comment type="caution">
    <text evidence="1">The sequence shown here is derived from an EMBL/GenBank/DDBJ whole genome shotgun (WGS) entry which is preliminary data.</text>
</comment>
<keyword evidence="2" id="KW-1185">Reference proteome</keyword>
<dbReference type="Proteomes" id="UP001336835">
    <property type="component" value="Unassembled WGS sequence"/>
</dbReference>
<evidence type="ECO:0000313" key="2">
    <source>
        <dbReference type="Proteomes" id="UP001336835"/>
    </source>
</evidence>
<dbReference type="Pfam" id="PF08922">
    <property type="entry name" value="DUF1905"/>
    <property type="match status" value="1"/>
</dbReference>
<name>A0ABU7I2K7_9SPHI</name>
<evidence type="ECO:0000313" key="1">
    <source>
        <dbReference type="EMBL" id="MEE1943541.1"/>
    </source>
</evidence>
<dbReference type="Pfam" id="PF13376">
    <property type="entry name" value="OmdA"/>
    <property type="match status" value="1"/>
</dbReference>
<dbReference type="InterPro" id="IPR037079">
    <property type="entry name" value="AF2212/PG0164-like_sf"/>
</dbReference>
<organism evidence="1 2">
    <name type="scientific">Pedobacter albus</name>
    <dbReference type="NCBI Taxonomy" id="3113905"/>
    <lineage>
        <taxon>Bacteria</taxon>
        <taxon>Pseudomonadati</taxon>
        <taxon>Bacteroidota</taxon>
        <taxon>Sphingobacteriia</taxon>
        <taxon>Sphingobacteriales</taxon>
        <taxon>Sphingobacteriaceae</taxon>
        <taxon>Pedobacter</taxon>
    </lineage>
</organism>
<dbReference type="SUPFAM" id="SSF141694">
    <property type="entry name" value="AF2212/PG0164-like"/>
    <property type="match status" value="1"/>
</dbReference>
<proteinExistence type="predicted"/>
<protein>
    <submittedName>
        <fullName evidence="1">YdeI/OmpD-associated family protein</fullName>
    </submittedName>
</protein>